<dbReference type="Proteomes" id="UP000309992">
    <property type="component" value="Unassembled WGS sequence"/>
</dbReference>
<feature type="region of interest" description="Disordered" evidence="1">
    <location>
        <begin position="183"/>
        <end position="294"/>
    </location>
</feature>
<dbReference type="EMBL" id="SWMS01000030">
    <property type="protein sequence ID" value="TKG61493.1"/>
    <property type="molecule type" value="Genomic_DNA"/>
</dbReference>
<comment type="caution">
    <text evidence="2">The sequence shown here is derived from an EMBL/GenBank/DDBJ whole genome shotgun (WGS) entry which is preliminary data.</text>
</comment>
<gene>
    <name evidence="2" type="ORF">FCN18_33165</name>
</gene>
<feature type="compositionally biased region" description="Polar residues" evidence="1">
    <location>
        <begin position="1"/>
        <end position="17"/>
    </location>
</feature>
<evidence type="ECO:0000256" key="1">
    <source>
        <dbReference type="SAM" id="MobiDB-lite"/>
    </source>
</evidence>
<name>A0ABY2RVZ5_9PSEU</name>
<protein>
    <recommendedName>
        <fullName evidence="4">DUF1376 domain-containing protein</fullName>
    </recommendedName>
</protein>
<evidence type="ECO:0000313" key="3">
    <source>
        <dbReference type="Proteomes" id="UP000309992"/>
    </source>
</evidence>
<feature type="region of interest" description="Disordered" evidence="1">
    <location>
        <begin position="358"/>
        <end position="435"/>
    </location>
</feature>
<proteinExistence type="predicted"/>
<organism evidence="2 3">
    <name type="scientific">Prauserella endophytica</name>
    <dbReference type="NCBI Taxonomy" id="1592324"/>
    <lineage>
        <taxon>Bacteria</taxon>
        <taxon>Bacillati</taxon>
        <taxon>Actinomycetota</taxon>
        <taxon>Actinomycetes</taxon>
        <taxon>Pseudonocardiales</taxon>
        <taxon>Pseudonocardiaceae</taxon>
        <taxon>Prauserella</taxon>
        <taxon>Prauserella coralliicola group</taxon>
    </lineage>
</organism>
<keyword evidence="3" id="KW-1185">Reference proteome</keyword>
<evidence type="ECO:0008006" key="4">
    <source>
        <dbReference type="Google" id="ProtNLM"/>
    </source>
</evidence>
<feature type="compositionally biased region" description="Basic and acidic residues" evidence="1">
    <location>
        <begin position="417"/>
        <end position="435"/>
    </location>
</feature>
<accession>A0ABY2RVZ5</accession>
<sequence>MSNTATDYPTEQDNGTAPITGAFLEAPSSISVPLWVKASGVSHAATHLADALLAGAMTVHGDHAPTLNREFLAWWLGVKRYDKGLQKPLDELAQIGFLVIFDGGVDPKTGRRRKRRDPLTGQQIPDTYAVRMDSPPGYVGPRNLAEAAAWFADDRDAAYRAHHEAGRKGAVSITRTKHGRIEDSQVRPTPSTKGVATPPTKGVEAFPQVRPTPSTKGVATPPTKGVEAFPQVRPTPSTKGVLDREREGTPSREFPPSIDRRATPPGDAGPGGAPSNTAMAVVARSPWPSGQRPNRRQHVELALLVDSALQDHGLSEADVQDYVIATLQRRAKDEQRRKPGQKANPAGYVANALAPDMLPIPTPSDAIELPQPEDTDLPQGPQQHDDPPPAAAPALPACSACRSHEGDPLPWRTITVDGRERPCPDCRPKRTVDAD</sequence>
<feature type="compositionally biased region" description="Basic and acidic residues" evidence="1">
    <location>
        <begin position="241"/>
        <end position="250"/>
    </location>
</feature>
<feature type="region of interest" description="Disordered" evidence="1">
    <location>
        <begin position="1"/>
        <end position="20"/>
    </location>
</feature>
<evidence type="ECO:0000313" key="2">
    <source>
        <dbReference type="EMBL" id="TKG61493.1"/>
    </source>
</evidence>
<dbReference type="RefSeq" id="WP_137096969.1">
    <property type="nucleotide sequence ID" value="NZ_SWMS01000030.1"/>
</dbReference>
<reference evidence="2 3" key="1">
    <citation type="journal article" date="2015" name="Antonie Van Leeuwenhoek">
        <title>Prauserella endophytica sp. nov., an endophytic actinobacterium isolated from Tamarix taklamakanensis.</title>
        <authorList>
            <person name="Liu J.M."/>
            <person name="Habden X."/>
            <person name="Guo L."/>
            <person name="Tuo L."/>
            <person name="Jiang Z.K."/>
            <person name="Liu S.W."/>
            <person name="Liu X.F."/>
            <person name="Chen L."/>
            <person name="Li R.F."/>
            <person name="Zhang Y.Q."/>
            <person name="Sun C.H."/>
        </authorList>
    </citation>
    <scope>NUCLEOTIDE SEQUENCE [LARGE SCALE GENOMIC DNA]</scope>
    <source>
        <strain evidence="2 3">CGMCC 4.7182</strain>
    </source>
</reference>